<dbReference type="PANTHER" id="PTHR44167">
    <property type="entry name" value="OVARIAN-SPECIFIC SERINE/THREONINE-PROTEIN KINASE LOK-RELATED"/>
    <property type="match status" value="1"/>
</dbReference>
<dbReference type="GO" id="GO:0005524">
    <property type="term" value="F:ATP binding"/>
    <property type="evidence" value="ECO:0007669"/>
    <property type="project" value="UniProtKB-UniRule"/>
</dbReference>
<protein>
    <submittedName>
        <fullName evidence="6">Kinase-like protein</fullName>
    </submittedName>
</protein>
<feature type="region of interest" description="Disordered" evidence="4">
    <location>
        <begin position="121"/>
        <end position="147"/>
    </location>
</feature>
<dbReference type="STRING" id="1754192.A0A1Y1XAE9"/>
<keyword evidence="6" id="KW-0808">Transferase</keyword>
<dbReference type="Gene3D" id="1.10.510.10">
    <property type="entry name" value="Transferase(Phosphotransferase) domain 1"/>
    <property type="match status" value="1"/>
</dbReference>
<dbReference type="GO" id="GO:0044773">
    <property type="term" value="P:mitotic DNA damage checkpoint signaling"/>
    <property type="evidence" value="ECO:0007669"/>
    <property type="project" value="TreeGrafter"/>
</dbReference>
<evidence type="ECO:0000313" key="7">
    <source>
        <dbReference type="Proteomes" id="UP000193944"/>
    </source>
</evidence>
<evidence type="ECO:0000256" key="4">
    <source>
        <dbReference type="SAM" id="MobiDB-lite"/>
    </source>
</evidence>
<gene>
    <name evidence="6" type="ORF">BCR32DRAFT_267482</name>
</gene>
<reference evidence="6 7" key="2">
    <citation type="submission" date="2016-08" db="EMBL/GenBank/DDBJ databases">
        <title>Pervasive Adenine N6-methylation of Active Genes in Fungi.</title>
        <authorList>
            <consortium name="DOE Joint Genome Institute"/>
            <person name="Mondo S.J."/>
            <person name="Dannebaum R.O."/>
            <person name="Kuo R.C."/>
            <person name="Labutti K."/>
            <person name="Haridas S."/>
            <person name="Kuo A."/>
            <person name="Salamov A."/>
            <person name="Ahrendt S.R."/>
            <person name="Lipzen A."/>
            <person name="Sullivan W."/>
            <person name="Andreopoulos W.B."/>
            <person name="Clum A."/>
            <person name="Lindquist E."/>
            <person name="Daum C."/>
            <person name="Ramamoorthy G.K."/>
            <person name="Gryganskyi A."/>
            <person name="Culley D."/>
            <person name="Magnuson J.K."/>
            <person name="James T.Y."/>
            <person name="O'Malley M.A."/>
            <person name="Stajich J.E."/>
            <person name="Spatafora J.W."/>
            <person name="Visel A."/>
            <person name="Grigoriev I.V."/>
        </authorList>
    </citation>
    <scope>NUCLEOTIDE SEQUENCE [LARGE SCALE GENOMIC DNA]</scope>
    <source>
        <strain evidence="6 7">S4</strain>
    </source>
</reference>
<proteinExistence type="predicted"/>
<keyword evidence="2 3" id="KW-0067">ATP-binding</keyword>
<evidence type="ECO:0000256" key="3">
    <source>
        <dbReference type="PROSITE-ProRule" id="PRU10141"/>
    </source>
</evidence>
<keyword evidence="7" id="KW-1185">Reference proteome</keyword>
<organism evidence="6 7">
    <name type="scientific">Anaeromyces robustus</name>
    <dbReference type="NCBI Taxonomy" id="1754192"/>
    <lineage>
        <taxon>Eukaryota</taxon>
        <taxon>Fungi</taxon>
        <taxon>Fungi incertae sedis</taxon>
        <taxon>Chytridiomycota</taxon>
        <taxon>Chytridiomycota incertae sedis</taxon>
        <taxon>Neocallimastigomycetes</taxon>
        <taxon>Neocallimastigales</taxon>
        <taxon>Neocallimastigaceae</taxon>
        <taxon>Anaeromyces</taxon>
    </lineage>
</organism>
<dbReference type="Proteomes" id="UP000193944">
    <property type="component" value="Unassembled WGS sequence"/>
</dbReference>
<evidence type="ECO:0000259" key="5">
    <source>
        <dbReference type="PROSITE" id="PS50011"/>
    </source>
</evidence>
<name>A0A1Y1XAE9_9FUNG</name>
<dbReference type="GO" id="GO:0005634">
    <property type="term" value="C:nucleus"/>
    <property type="evidence" value="ECO:0007669"/>
    <property type="project" value="TreeGrafter"/>
</dbReference>
<dbReference type="OrthoDB" id="4062651at2759"/>
<reference evidence="6 7" key="1">
    <citation type="submission" date="2016-08" db="EMBL/GenBank/DDBJ databases">
        <title>A Parts List for Fungal Cellulosomes Revealed by Comparative Genomics.</title>
        <authorList>
            <consortium name="DOE Joint Genome Institute"/>
            <person name="Haitjema C.H."/>
            <person name="Gilmore S.P."/>
            <person name="Henske J.K."/>
            <person name="Solomon K.V."/>
            <person name="De Groot R."/>
            <person name="Kuo A."/>
            <person name="Mondo S.J."/>
            <person name="Salamov A.A."/>
            <person name="Labutti K."/>
            <person name="Zhao Z."/>
            <person name="Chiniquy J."/>
            <person name="Barry K."/>
            <person name="Brewer H.M."/>
            <person name="Purvine S.O."/>
            <person name="Wright A.T."/>
            <person name="Boxma B."/>
            <person name="Van Alen T."/>
            <person name="Hackstein J.H."/>
            <person name="Baker S.E."/>
            <person name="Grigoriev I.V."/>
            <person name="O'Malley M.A."/>
        </authorList>
    </citation>
    <scope>NUCLEOTIDE SEQUENCE [LARGE SCALE GENOMIC DNA]</scope>
    <source>
        <strain evidence="6 7">S4</strain>
    </source>
</reference>
<feature type="domain" description="Protein kinase" evidence="5">
    <location>
        <begin position="236"/>
        <end position="512"/>
    </location>
</feature>
<dbReference type="InterPro" id="IPR017441">
    <property type="entry name" value="Protein_kinase_ATP_BS"/>
</dbReference>
<dbReference type="AlphaFoldDB" id="A0A1Y1XAE9"/>
<sequence length="513" mass="60089">MSNNINNKFSKHYHHSNITNSIFTNVFSQQFPGLFSNDILDKKNENIINILSENHHHHHHHHYHHHLSTKNINHVTTNKLRNEPSYGIYDLFDLYDDIKIQKLKNILNSFKKDKYYTLTKKNNNNKNTTSNNNNITTHHINNNNTQNKNIKATEDKNFINKLIQNININDSEDINLNDKEKESCNLSEPWVNVENDNNKKYDIVDIRYEILLDDIINNIRNHKYKISTSITKRFKPDFSKIIGSGSNGRIFNAIDTLTSKKVALKITLSVYGSSYEEQMLKYCKSDYTVNLIDSYNDQIITVIVIDLFGIIWSPENSLINPTSHEGLDYEYYNFNNNNNKEKRINYRDLYACAKIHKYFPNTIIKSIIKQLILTINYFHTQLGVTHGDIKLQNILINEEYQIKIIDFSAMRFIKDGKVKTFSGARLFAAPEALNGDFDGRLNDIWATGVIFYFLLFGINKRIEFIKNEFQSTLVIPNSENIQEDAIDLLKQLLIYDYTKRPFIEQIINHPYLL</sequence>
<dbReference type="PROSITE" id="PS50011">
    <property type="entry name" value="PROTEIN_KINASE_DOM"/>
    <property type="match status" value="1"/>
</dbReference>
<dbReference type="InterPro" id="IPR011009">
    <property type="entry name" value="Kinase-like_dom_sf"/>
</dbReference>
<evidence type="ECO:0000256" key="2">
    <source>
        <dbReference type="ARBA" id="ARBA00022840"/>
    </source>
</evidence>
<dbReference type="Pfam" id="PF00069">
    <property type="entry name" value="Pkinase"/>
    <property type="match status" value="1"/>
</dbReference>
<dbReference type="SMART" id="SM00220">
    <property type="entry name" value="S_TKc"/>
    <property type="match status" value="1"/>
</dbReference>
<dbReference type="PROSITE" id="PS00108">
    <property type="entry name" value="PROTEIN_KINASE_ST"/>
    <property type="match status" value="1"/>
</dbReference>
<keyword evidence="6" id="KW-0418">Kinase</keyword>
<dbReference type="GO" id="GO:0004674">
    <property type="term" value="F:protein serine/threonine kinase activity"/>
    <property type="evidence" value="ECO:0007669"/>
    <property type="project" value="TreeGrafter"/>
</dbReference>
<evidence type="ECO:0000313" key="6">
    <source>
        <dbReference type="EMBL" id="ORX82697.1"/>
    </source>
</evidence>
<dbReference type="PANTHER" id="PTHR44167:SF24">
    <property type="entry name" value="SERINE_THREONINE-PROTEIN KINASE CHK2"/>
    <property type="match status" value="1"/>
</dbReference>
<dbReference type="SUPFAM" id="SSF56112">
    <property type="entry name" value="Protein kinase-like (PK-like)"/>
    <property type="match status" value="1"/>
</dbReference>
<dbReference type="InterPro" id="IPR000719">
    <property type="entry name" value="Prot_kinase_dom"/>
</dbReference>
<dbReference type="PROSITE" id="PS00107">
    <property type="entry name" value="PROTEIN_KINASE_ATP"/>
    <property type="match status" value="1"/>
</dbReference>
<keyword evidence="1 3" id="KW-0547">Nucleotide-binding</keyword>
<dbReference type="EMBL" id="MCFG01000089">
    <property type="protein sequence ID" value="ORX82697.1"/>
    <property type="molecule type" value="Genomic_DNA"/>
</dbReference>
<dbReference type="InterPro" id="IPR008271">
    <property type="entry name" value="Ser/Thr_kinase_AS"/>
</dbReference>
<evidence type="ECO:0000256" key="1">
    <source>
        <dbReference type="ARBA" id="ARBA00022741"/>
    </source>
</evidence>
<accession>A0A1Y1XAE9</accession>
<comment type="caution">
    <text evidence="6">The sequence shown here is derived from an EMBL/GenBank/DDBJ whole genome shotgun (WGS) entry which is preliminary data.</text>
</comment>
<feature type="binding site" evidence="3">
    <location>
        <position position="265"/>
    </location>
    <ligand>
        <name>ATP</name>
        <dbReference type="ChEBI" id="CHEBI:30616"/>
    </ligand>
</feature>